<evidence type="ECO:0000259" key="6">
    <source>
        <dbReference type="Pfam" id="PF04932"/>
    </source>
</evidence>
<dbReference type="PANTHER" id="PTHR37422:SF13">
    <property type="entry name" value="LIPOPOLYSACCHARIDE BIOSYNTHESIS PROTEIN PA4999-RELATED"/>
    <property type="match status" value="1"/>
</dbReference>
<feature type="transmembrane region" description="Helical" evidence="5">
    <location>
        <begin position="215"/>
        <end position="235"/>
    </location>
</feature>
<dbReference type="AlphaFoldDB" id="A0A926DJV8"/>
<comment type="caution">
    <text evidence="7">The sequence shown here is derived from an EMBL/GenBank/DDBJ whole genome shotgun (WGS) entry which is preliminary data.</text>
</comment>
<feature type="transmembrane region" description="Helical" evidence="5">
    <location>
        <begin position="329"/>
        <end position="347"/>
    </location>
</feature>
<dbReference type="GO" id="GO:0016020">
    <property type="term" value="C:membrane"/>
    <property type="evidence" value="ECO:0007669"/>
    <property type="project" value="UniProtKB-SubCell"/>
</dbReference>
<feature type="transmembrane region" description="Helical" evidence="5">
    <location>
        <begin position="531"/>
        <end position="555"/>
    </location>
</feature>
<sequence length="632" mass="69885">MESRVFSFFAALFSRIAVWFDESACGKYYNKFCAWLNRVYQKSFVSRFFAGPKHRDVFQNSVLGKLFGLPGRFLLFLQNKLSGPFNHVLKNSLVCVWFSKWADVSIRFYGFVLCAFSLPLLFLRESGRLGLLLIAAVFAAGIVMILLNRSLRQLFGGSVVVTALMGLFTTPDTASHESVSCGKAQIIAALGLGLLLSFFCLAFGVKLLVILTGGVLAFAFLLKYLSLGVFLTVALSPMLPTMALVGLSLICALVFCVHVITDKGFTFVKNPMNTFVVFFIIALLWGCINSFSFAASASQAAVHISFILFYFIVVNTIRTRQQWTALIKLFLLSAFAVAAYGVLQNFTGVSSTESWLDEEMFEDIKVRVYSFFNNPNVLGEFLVMTIPLTAAVIWGNMREEHKALFGFVLLSMVACMIFTWSRGAWLGVFLACALFFVIMDKRWVFVGVIALLVLPILLVLSGNTAILERLISVGNTSDSSTAYRVAIWQAAIKMIRDFWISGIGIGSEAFKMVYPVYSLSGADFALHSHNLYLQVWVESGIIGISALLAMTLMFVKQVFSSTVISARKTDSGAKIVIALGAGFLGFMFQGLTDYVWYNYKILMIYWIIIALAICGVNLMSKPSVDEGGVSVK</sequence>
<evidence type="ECO:0000256" key="3">
    <source>
        <dbReference type="ARBA" id="ARBA00022989"/>
    </source>
</evidence>
<evidence type="ECO:0000313" key="7">
    <source>
        <dbReference type="EMBL" id="MBC8539581.1"/>
    </source>
</evidence>
<organism evidence="7 8">
    <name type="scientific">Congzhengia minquanensis</name>
    <dbReference type="NCBI Taxonomy" id="2763657"/>
    <lineage>
        <taxon>Bacteria</taxon>
        <taxon>Bacillati</taxon>
        <taxon>Bacillota</taxon>
        <taxon>Clostridia</taxon>
        <taxon>Eubacteriales</taxon>
        <taxon>Oscillospiraceae</taxon>
        <taxon>Congzhengia</taxon>
    </lineage>
</organism>
<proteinExistence type="predicted"/>
<feature type="transmembrane region" description="Helical" evidence="5">
    <location>
        <begin position="443"/>
        <end position="460"/>
    </location>
</feature>
<feature type="transmembrane region" description="Helical" evidence="5">
    <location>
        <begin position="154"/>
        <end position="174"/>
    </location>
</feature>
<feature type="transmembrane region" description="Helical" evidence="5">
    <location>
        <begin position="106"/>
        <end position="123"/>
    </location>
</feature>
<evidence type="ECO:0000256" key="5">
    <source>
        <dbReference type="SAM" id="Phobius"/>
    </source>
</evidence>
<evidence type="ECO:0000256" key="2">
    <source>
        <dbReference type="ARBA" id="ARBA00022692"/>
    </source>
</evidence>
<dbReference type="InterPro" id="IPR007016">
    <property type="entry name" value="O-antigen_ligase-rel_domated"/>
</dbReference>
<dbReference type="GO" id="GO:0016874">
    <property type="term" value="F:ligase activity"/>
    <property type="evidence" value="ECO:0007669"/>
    <property type="project" value="UniProtKB-KW"/>
</dbReference>
<accession>A0A926DJV8</accession>
<protein>
    <submittedName>
        <fullName evidence="7">O-antigen ligase family protein</fullName>
    </submittedName>
</protein>
<keyword evidence="2 5" id="KW-0812">Transmembrane</keyword>
<dbReference type="Pfam" id="PF04932">
    <property type="entry name" value="Wzy_C"/>
    <property type="match status" value="1"/>
</dbReference>
<feature type="domain" description="O-antigen ligase-related" evidence="6">
    <location>
        <begin position="408"/>
        <end position="547"/>
    </location>
</feature>
<name>A0A926DJV8_9FIRM</name>
<comment type="subcellular location">
    <subcellularLocation>
        <location evidence="1">Membrane</location>
        <topology evidence="1">Multi-pass membrane protein</topology>
    </subcellularLocation>
</comment>
<feature type="transmembrane region" description="Helical" evidence="5">
    <location>
        <begin position="404"/>
        <end position="437"/>
    </location>
</feature>
<feature type="transmembrane region" description="Helical" evidence="5">
    <location>
        <begin position="603"/>
        <end position="620"/>
    </location>
</feature>
<keyword evidence="7" id="KW-0436">Ligase</keyword>
<feature type="transmembrane region" description="Helical" evidence="5">
    <location>
        <begin position="186"/>
        <end position="208"/>
    </location>
</feature>
<dbReference type="RefSeq" id="WP_249310785.1">
    <property type="nucleotide sequence ID" value="NZ_JACRSU010000001.1"/>
</dbReference>
<feature type="transmembrane region" description="Helical" evidence="5">
    <location>
        <begin position="498"/>
        <end position="519"/>
    </location>
</feature>
<feature type="transmembrane region" description="Helical" evidence="5">
    <location>
        <begin position="272"/>
        <end position="294"/>
    </location>
</feature>
<reference evidence="7" key="1">
    <citation type="submission" date="2020-08" db="EMBL/GenBank/DDBJ databases">
        <title>Genome public.</title>
        <authorList>
            <person name="Liu C."/>
            <person name="Sun Q."/>
        </authorList>
    </citation>
    <scope>NUCLEOTIDE SEQUENCE</scope>
    <source>
        <strain evidence="7">H8</strain>
    </source>
</reference>
<feature type="transmembrane region" description="Helical" evidence="5">
    <location>
        <begin position="300"/>
        <end position="317"/>
    </location>
</feature>
<gene>
    <name evidence="7" type="ORF">H8698_01145</name>
</gene>
<dbReference type="InterPro" id="IPR051533">
    <property type="entry name" value="WaaL-like"/>
</dbReference>
<dbReference type="Proteomes" id="UP000611762">
    <property type="component" value="Unassembled WGS sequence"/>
</dbReference>
<feature type="transmembrane region" description="Helical" evidence="5">
    <location>
        <begin position="575"/>
        <end position="597"/>
    </location>
</feature>
<evidence type="ECO:0000313" key="8">
    <source>
        <dbReference type="Proteomes" id="UP000611762"/>
    </source>
</evidence>
<evidence type="ECO:0000256" key="4">
    <source>
        <dbReference type="ARBA" id="ARBA00023136"/>
    </source>
</evidence>
<keyword evidence="3 5" id="KW-1133">Transmembrane helix</keyword>
<feature type="transmembrane region" description="Helical" evidence="5">
    <location>
        <begin position="129"/>
        <end position="147"/>
    </location>
</feature>
<feature type="transmembrane region" description="Helical" evidence="5">
    <location>
        <begin position="241"/>
        <end position="260"/>
    </location>
</feature>
<feature type="transmembrane region" description="Helical" evidence="5">
    <location>
        <begin position="377"/>
        <end position="397"/>
    </location>
</feature>
<dbReference type="PANTHER" id="PTHR37422">
    <property type="entry name" value="TEICHURONIC ACID BIOSYNTHESIS PROTEIN TUAE"/>
    <property type="match status" value="1"/>
</dbReference>
<keyword evidence="8" id="KW-1185">Reference proteome</keyword>
<dbReference type="EMBL" id="JACRSU010000001">
    <property type="protein sequence ID" value="MBC8539581.1"/>
    <property type="molecule type" value="Genomic_DNA"/>
</dbReference>
<evidence type="ECO:0000256" key="1">
    <source>
        <dbReference type="ARBA" id="ARBA00004141"/>
    </source>
</evidence>
<keyword evidence="4 5" id="KW-0472">Membrane</keyword>